<dbReference type="Pfam" id="PF01471">
    <property type="entry name" value="PG_binding_1"/>
    <property type="match status" value="2"/>
</dbReference>
<reference evidence="4" key="1">
    <citation type="submission" date="2017-09" db="EMBL/GenBank/DDBJ databases">
        <title>Large-scale bioinformatics analysis of Bacillus genomes uncovers conserved roles of natural products in bacterial physiology.</title>
        <authorList>
            <consortium name="Agbiome Team Llc"/>
            <person name="Bleich R.M."/>
            <person name="Kirk G.J."/>
            <person name="Santa Maria K.C."/>
            <person name="Allen S.E."/>
            <person name="Farag S."/>
            <person name="Shank E.A."/>
            <person name="Bowers A."/>
        </authorList>
    </citation>
    <scope>NUCLEOTIDE SEQUENCE</scope>
    <source>
        <strain evidence="4">AFS005430</strain>
    </source>
</reference>
<proteinExistence type="predicted"/>
<dbReference type="InterPro" id="IPR036366">
    <property type="entry name" value="PGBDSf"/>
</dbReference>
<comment type="caution">
    <text evidence="4">The sequence shown here is derived from an EMBL/GenBank/DDBJ whole genome shotgun (WGS) entry which is preliminary data.</text>
</comment>
<dbReference type="InterPro" id="IPR036365">
    <property type="entry name" value="PGBD-like_sf"/>
</dbReference>
<organism evidence="4">
    <name type="scientific">Bacillus toyonensis</name>
    <dbReference type="NCBI Taxonomy" id="155322"/>
    <lineage>
        <taxon>Bacteria</taxon>
        <taxon>Bacillati</taxon>
        <taxon>Bacillota</taxon>
        <taxon>Bacilli</taxon>
        <taxon>Bacillales</taxon>
        <taxon>Bacillaceae</taxon>
        <taxon>Bacillus</taxon>
        <taxon>Bacillus cereus group</taxon>
    </lineage>
</organism>
<dbReference type="AlphaFoldDB" id="A0AB73QXE0"/>
<evidence type="ECO:0000313" key="4">
    <source>
        <dbReference type="EMBL" id="PEI86482.1"/>
    </source>
</evidence>
<protein>
    <submittedName>
        <fullName evidence="4">Peptidoglycan-binding protein</fullName>
    </submittedName>
</protein>
<sequence>MVETKENPVETKGDPAVFAVQTWVNLKYGKVAGFQPAPLNGKTGWSTVYALTRALQIELGITSLADAFGPTTASKYKQWGEMTLGKVPTDEKGKAIVTILKGAMYCKGYNPGKFDDVFDEKTKNAVVSLQKDAGLPVTDGTVYDYIFKAFLTMDAYRLTPGGDAKVRQIQQDLNNKYYKTSEVQPTDGHYQRGTNKALVYGLQTEMGIAAGSQTGSIGPATKNGLPILKVGSSGRFVTLFQYALYFNGHDSGSFSTTYNANVESAVKKFQEFTLLPQDGVANKSTWLSALVSTGDPDRKGQACDCITEVTLERGKALKAAGYETVGRYLVNVAGGINKKIQPGELKNIFDAGLTVFPIYQANGREASSFSADKGRADAVAAYDAAKEYGFPNGTTIYFAVDFDAYGTDITDNILPHFKALNEKMAQLGGSYKIGVYGARNVCIQVSEKGYAKTSFVSGMSTGFSGNLGYPLPKNWAFDQISTIKVGSGSGLIEIDNNIKSKRDNGVKEIEKEKLSFTLQLAEMANNTYDDELKSEEEDPAKAFKSPGGWVLHKKHTNQSITSFDVYVYRKEISKDKYAYTVAFRGSQQWQDWVIQDLLQVGLSVGGLQIAEATNFVKELIETDGKKMSHLYITGHSLGGYLAQWVQSEMIDENIPWVESNTVTFNAPGLSPNINFLELAHQAKVIKKLANSKLKKYDDFIINHRIEQDIISKFGFDLGILYAYDGYNKTIEDTKGRKDIIAYYHSCSRFKEVKLK</sequence>
<dbReference type="InterPro" id="IPR017853">
    <property type="entry name" value="GH"/>
</dbReference>
<dbReference type="InterPro" id="IPR015020">
    <property type="entry name" value="Rv2525c-like_Glyco_Hydro-like"/>
</dbReference>
<accession>A0AB73QXE0</accession>
<gene>
    <name evidence="4" type="ORF">CN678_11855</name>
</gene>
<dbReference type="Gene3D" id="3.20.20.80">
    <property type="entry name" value="Glycosidases"/>
    <property type="match status" value="1"/>
</dbReference>
<dbReference type="EMBL" id="NUEH01000024">
    <property type="protein sequence ID" value="PEI86482.1"/>
    <property type="molecule type" value="Genomic_DNA"/>
</dbReference>
<feature type="coiled-coil region" evidence="1">
    <location>
        <begin position="506"/>
        <end position="538"/>
    </location>
</feature>
<name>A0AB73QXE0_9BACI</name>
<dbReference type="Pfam" id="PF08924">
    <property type="entry name" value="Rv2525c_GlyHyd-like"/>
    <property type="match status" value="1"/>
</dbReference>
<dbReference type="InterPro" id="IPR029058">
    <property type="entry name" value="AB_hydrolase_fold"/>
</dbReference>
<feature type="domain" description="Rv2525c-like glycoside hydrolase-like" evidence="3">
    <location>
        <begin position="315"/>
        <end position="498"/>
    </location>
</feature>
<dbReference type="InterPro" id="IPR002477">
    <property type="entry name" value="Peptidoglycan-bd-like"/>
</dbReference>
<dbReference type="Pfam" id="PF26363">
    <property type="entry name" value="Phospholipase-like"/>
    <property type="match status" value="1"/>
</dbReference>
<dbReference type="SUPFAM" id="SSF53474">
    <property type="entry name" value="alpha/beta-Hydrolases"/>
    <property type="match status" value="1"/>
</dbReference>
<dbReference type="SUPFAM" id="SSF51445">
    <property type="entry name" value="(Trans)glycosidases"/>
    <property type="match status" value="1"/>
</dbReference>
<dbReference type="CDD" id="cd06418">
    <property type="entry name" value="GH25_BacA-like"/>
    <property type="match status" value="1"/>
</dbReference>
<evidence type="ECO:0000259" key="3">
    <source>
        <dbReference type="Pfam" id="PF08924"/>
    </source>
</evidence>
<dbReference type="SUPFAM" id="SSF47090">
    <property type="entry name" value="PGBD-like"/>
    <property type="match status" value="2"/>
</dbReference>
<dbReference type="RefSeq" id="WP_098164455.1">
    <property type="nucleotide sequence ID" value="NZ_NUBX01000006.1"/>
</dbReference>
<dbReference type="Gene3D" id="3.40.50.1820">
    <property type="entry name" value="alpha/beta hydrolase"/>
    <property type="match status" value="1"/>
</dbReference>
<keyword evidence="1" id="KW-0175">Coiled coil</keyword>
<feature type="domain" description="Peptidoglycan binding-like" evidence="2">
    <location>
        <begin position="97"/>
        <end position="138"/>
    </location>
</feature>
<dbReference type="Proteomes" id="UP000220969">
    <property type="component" value="Unassembled WGS sequence"/>
</dbReference>
<feature type="domain" description="Peptidoglycan binding-like" evidence="2">
    <location>
        <begin position="235"/>
        <end position="286"/>
    </location>
</feature>
<evidence type="ECO:0000259" key="2">
    <source>
        <dbReference type="Pfam" id="PF01471"/>
    </source>
</evidence>
<evidence type="ECO:0000256" key="1">
    <source>
        <dbReference type="SAM" id="Coils"/>
    </source>
</evidence>
<dbReference type="Gene3D" id="1.10.101.10">
    <property type="entry name" value="PGBD-like superfamily/PGBD"/>
    <property type="match status" value="3"/>
</dbReference>